<reference evidence="1 2" key="1">
    <citation type="journal article" date="2011" name="PLoS Genet.">
        <title>Genome sequencing and comparative transcriptomics of the model entomopathogenic fungi Metarhizium anisopliae and M. acridum.</title>
        <authorList>
            <person name="Gao Q."/>
            <person name="Jin K."/>
            <person name="Ying S.H."/>
            <person name="Zhang Y."/>
            <person name="Xiao G."/>
            <person name="Shang Y."/>
            <person name="Duan Z."/>
            <person name="Hu X."/>
            <person name="Xie X.Q."/>
            <person name="Zhou G."/>
            <person name="Peng G."/>
            <person name="Luo Z."/>
            <person name="Huang W."/>
            <person name="Wang B."/>
            <person name="Fang W."/>
            <person name="Wang S."/>
            <person name="Zhong Y."/>
            <person name="Ma L.J."/>
            <person name="St Leger R.J."/>
            <person name="Zhao G.P."/>
            <person name="Pei Y."/>
            <person name="Feng M.G."/>
            <person name="Xia Y."/>
            <person name="Wang C."/>
        </authorList>
    </citation>
    <scope>NUCLEOTIDE SEQUENCE [LARGE SCALE GENOMIC DNA]</scope>
    <source>
        <strain evidence="2">ARSEF 23 / ATCC MYA-3075</strain>
    </source>
</reference>
<dbReference type="AlphaFoldDB" id="E9FA06"/>
<name>E9FA06_METRA</name>
<dbReference type="GeneID" id="19263391"/>
<dbReference type="Proteomes" id="UP000002498">
    <property type="component" value="Unassembled WGS sequence"/>
</dbReference>
<evidence type="ECO:0000313" key="1">
    <source>
        <dbReference type="EMBL" id="EFY95404.2"/>
    </source>
</evidence>
<accession>E9FA06</accession>
<reference evidence="1 2" key="2">
    <citation type="journal article" date="2014" name="Proc. Natl. Acad. Sci. U.S.A.">
        <title>Trajectory and genomic determinants of fungal-pathogen speciation and host adaptation.</title>
        <authorList>
            <person name="Hu X."/>
            <person name="Xiao G."/>
            <person name="Zheng P."/>
            <person name="Shang Y."/>
            <person name="Su Y."/>
            <person name="Zhang X."/>
            <person name="Liu X."/>
            <person name="Zhan S."/>
            <person name="St Leger R.J."/>
            <person name="Wang C."/>
        </authorList>
    </citation>
    <scope>GENOME REANNOTATION</scope>
    <source>
        <strain evidence="2">ARSEF 23 / ATCC MYA-3075</strain>
    </source>
</reference>
<protein>
    <submittedName>
        <fullName evidence="1">Uncharacterized protein</fullName>
    </submittedName>
</protein>
<comment type="caution">
    <text evidence="1">The sequence shown here is derived from an EMBL/GenBank/DDBJ whole genome shotgun (WGS) entry which is preliminary data.</text>
</comment>
<dbReference type="HOGENOM" id="CLU_2812959_0_0_1"/>
<gene>
    <name evidence="1" type="ORF">MAA_09105</name>
</gene>
<evidence type="ECO:0000313" key="2">
    <source>
        <dbReference type="Proteomes" id="UP000002498"/>
    </source>
</evidence>
<keyword evidence="2" id="KW-1185">Reference proteome</keyword>
<organism evidence="1 2">
    <name type="scientific">Metarhizium robertsii (strain ARSEF 23 / ATCC MYA-3075)</name>
    <name type="common">Metarhizium anisopliae (strain ARSEF 23)</name>
    <dbReference type="NCBI Taxonomy" id="655844"/>
    <lineage>
        <taxon>Eukaryota</taxon>
        <taxon>Fungi</taxon>
        <taxon>Dikarya</taxon>
        <taxon>Ascomycota</taxon>
        <taxon>Pezizomycotina</taxon>
        <taxon>Sordariomycetes</taxon>
        <taxon>Hypocreomycetidae</taxon>
        <taxon>Hypocreales</taxon>
        <taxon>Clavicipitaceae</taxon>
        <taxon>Metarhizium</taxon>
    </lineage>
</organism>
<dbReference type="EMBL" id="ADNJ02000015">
    <property type="protein sequence ID" value="EFY95404.2"/>
    <property type="molecule type" value="Genomic_DNA"/>
</dbReference>
<dbReference type="RefSeq" id="XP_007825294.2">
    <property type="nucleotide sequence ID" value="XM_007827103.2"/>
</dbReference>
<dbReference type="KEGG" id="maj:MAA_09105"/>
<sequence length="67" mass="7036">MDNPTRGQDGHSCSSPRLTNPPALCLAALRREDPSETNQAKPAIGLSCELSLLHSGSGTGKARGLRH</sequence>
<proteinExistence type="predicted"/>